<organism evidence="7 8">
    <name type="scientific">Candidatus Entotheonella gemina</name>
    <dbReference type="NCBI Taxonomy" id="1429439"/>
    <lineage>
        <taxon>Bacteria</taxon>
        <taxon>Pseudomonadati</taxon>
        <taxon>Nitrospinota/Tectimicrobiota group</taxon>
        <taxon>Candidatus Tectimicrobiota</taxon>
        <taxon>Candidatus Entotheonellia</taxon>
        <taxon>Candidatus Entotheonellales</taxon>
        <taxon>Candidatus Entotheonellaceae</taxon>
        <taxon>Candidatus Entotheonella</taxon>
    </lineage>
</organism>
<dbReference type="InterPro" id="IPR000209">
    <property type="entry name" value="Peptidase_S8/S53_dom"/>
</dbReference>
<proteinExistence type="inferred from homology"/>
<dbReference type="Proteomes" id="UP000019140">
    <property type="component" value="Unassembled WGS sequence"/>
</dbReference>
<dbReference type="SUPFAM" id="SSF52743">
    <property type="entry name" value="Subtilisin-like"/>
    <property type="match status" value="1"/>
</dbReference>
<dbReference type="Gene3D" id="3.40.50.200">
    <property type="entry name" value="Peptidase S8/S53 domain"/>
    <property type="match status" value="2"/>
</dbReference>
<sequence length="560" mass="58154">QGAVVTEGDRAHRADEARSTFGLDGSGVKVCAISDGVDDLASRQAAGELPADDVEVLDGQAGVGSEGTALLEIIHDMAPGVYLGFATAFGGQEQFATNILNLRDVIGCDIIIDDVGYLFQSPFQAGVVSQAVEAVAADGAVYISSAGNDGSKAKGTSGTYEAEFVDSDANFEDLFPGSGMTFGSLHMFPSDNGLRISNQILFSGSALVLHWADPLGGSANDYDLCLANDDLSILFGCSNAIQDGDDDPFEFIGFAPSGSQAMIVNFDDEAETRFLHLQTFEGILEESTTGNIFGHPGSDAAITVGAADVNQASANGVFGPEDIVESEFFSSDGPRHVFFDAAGNPFTPGNFTSTGGIVRQKPDVTAADGVTTTTPGFETFFGTSASAPHVAGAAALLKQADPTLTPDEIEDLLESTATDIEDAGFDDTSGFGLIDAFDAVEESDFENGDGEELINDALSLDDLDTAFDPGDTRAPAGVFTIEATFTNISADSFMDVFFEVAELTGGNMLLNADGGPGGVGSRVSVPGDVNSGDTFTQTFEIGLQEASPFRFFVDAFGTPR</sequence>
<comment type="caution">
    <text evidence="5">Lacks conserved residue(s) required for the propagation of feature annotation.</text>
</comment>
<dbReference type="PROSITE" id="PS51892">
    <property type="entry name" value="SUBTILASE"/>
    <property type="match status" value="1"/>
</dbReference>
<dbReference type="CDD" id="cd05562">
    <property type="entry name" value="Peptidases_S53_like"/>
    <property type="match status" value="1"/>
</dbReference>
<comment type="similarity">
    <text evidence="1 5">Belongs to the peptidase S8 family.</text>
</comment>
<dbReference type="GO" id="GO:0004252">
    <property type="term" value="F:serine-type endopeptidase activity"/>
    <property type="evidence" value="ECO:0007669"/>
    <property type="project" value="InterPro"/>
</dbReference>
<keyword evidence="8" id="KW-1185">Reference proteome</keyword>
<dbReference type="HOGENOM" id="CLU_486214_0_0_7"/>
<keyword evidence="2" id="KW-0645">Protease</keyword>
<evidence type="ECO:0000256" key="5">
    <source>
        <dbReference type="PROSITE-ProRule" id="PRU01240"/>
    </source>
</evidence>
<evidence type="ECO:0000256" key="4">
    <source>
        <dbReference type="ARBA" id="ARBA00022825"/>
    </source>
</evidence>
<dbReference type="PATRIC" id="fig|1429439.4.peg.6419"/>
<dbReference type="GO" id="GO:0006508">
    <property type="term" value="P:proteolysis"/>
    <property type="evidence" value="ECO:0007669"/>
    <property type="project" value="UniProtKB-KW"/>
</dbReference>
<evidence type="ECO:0000256" key="3">
    <source>
        <dbReference type="ARBA" id="ARBA00022801"/>
    </source>
</evidence>
<evidence type="ECO:0000259" key="6">
    <source>
        <dbReference type="Pfam" id="PF00082"/>
    </source>
</evidence>
<dbReference type="InterPro" id="IPR034075">
    <property type="entry name" value="Glr3161-like_dom"/>
</dbReference>
<keyword evidence="3" id="KW-0378">Hydrolase</keyword>
<dbReference type="InterPro" id="IPR050131">
    <property type="entry name" value="Peptidase_S8_subtilisin-like"/>
</dbReference>
<dbReference type="InterPro" id="IPR023828">
    <property type="entry name" value="Peptidase_S8_Ser-AS"/>
</dbReference>
<keyword evidence="4" id="KW-0720">Serine protease</keyword>
<dbReference type="AlphaFoldDB" id="W4LSV9"/>
<accession>W4LSV9</accession>
<dbReference type="Pfam" id="PF00082">
    <property type="entry name" value="Peptidase_S8"/>
    <property type="match status" value="1"/>
</dbReference>
<evidence type="ECO:0000256" key="2">
    <source>
        <dbReference type="ARBA" id="ARBA00022670"/>
    </source>
</evidence>
<feature type="domain" description="Peptidase S8/S53" evidence="6">
    <location>
        <begin position="300"/>
        <end position="432"/>
    </location>
</feature>
<reference evidence="7 8" key="1">
    <citation type="journal article" date="2014" name="Nature">
        <title>An environmental bacterial taxon with a large and distinct metabolic repertoire.</title>
        <authorList>
            <person name="Wilson M.C."/>
            <person name="Mori T."/>
            <person name="Ruckert C."/>
            <person name="Uria A.R."/>
            <person name="Helf M.J."/>
            <person name="Takada K."/>
            <person name="Gernert C."/>
            <person name="Steffens U.A."/>
            <person name="Heycke N."/>
            <person name="Schmitt S."/>
            <person name="Rinke C."/>
            <person name="Helfrich E.J."/>
            <person name="Brachmann A.O."/>
            <person name="Gurgui C."/>
            <person name="Wakimoto T."/>
            <person name="Kracht M."/>
            <person name="Crusemann M."/>
            <person name="Hentschel U."/>
            <person name="Abe I."/>
            <person name="Matsunaga S."/>
            <person name="Kalinowski J."/>
            <person name="Takeyama H."/>
            <person name="Piel J."/>
        </authorList>
    </citation>
    <scope>NUCLEOTIDE SEQUENCE [LARGE SCALE GENOMIC DNA]</scope>
    <source>
        <strain evidence="8">TSY2</strain>
    </source>
</reference>
<evidence type="ECO:0000256" key="1">
    <source>
        <dbReference type="ARBA" id="ARBA00011073"/>
    </source>
</evidence>
<dbReference type="PRINTS" id="PR00723">
    <property type="entry name" value="SUBTILISIN"/>
</dbReference>
<protein>
    <recommendedName>
        <fullName evidence="6">Peptidase S8/S53 domain-containing protein</fullName>
    </recommendedName>
</protein>
<dbReference type="InterPro" id="IPR015500">
    <property type="entry name" value="Peptidase_S8_subtilisin-rel"/>
</dbReference>
<evidence type="ECO:0000313" key="7">
    <source>
        <dbReference type="EMBL" id="ETX00950.1"/>
    </source>
</evidence>
<name>W4LSV9_9BACT</name>
<comment type="caution">
    <text evidence="7">The sequence shown here is derived from an EMBL/GenBank/DDBJ whole genome shotgun (WGS) entry which is preliminary data.</text>
</comment>
<feature type="non-terminal residue" evidence="7">
    <location>
        <position position="1"/>
    </location>
</feature>
<gene>
    <name evidence="7" type="ORF">ETSY2_38065</name>
</gene>
<evidence type="ECO:0000313" key="8">
    <source>
        <dbReference type="Proteomes" id="UP000019140"/>
    </source>
</evidence>
<dbReference type="PANTHER" id="PTHR43806">
    <property type="entry name" value="PEPTIDASE S8"/>
    <property type="match status" value="1"/>
</dbReference>
<dbReference type="PROSITE" id="PS00138">
    <property type="entry name" value="SUBTILASE_SER"/>
    <property type="match status" value="1"/>
</dbReference>
<dbReference type="EMBL" id="AZHX01001674">
    <property type="protein sequence ID" value="ETX00950.1"/>
    <property type="molecule type" value="Genomic_DNA"/>
</dbReference>
<dbReference type="PANTHER" id="PTHR43806:SF11">
    <property type="entry name" value="CEREVISIN-RELATED"/>
    <property type="match status" value="1"/>
</dbReference>
<dbReference type="InterPro" id="IPR036852">
    <property type="entry name" value="Peptidase_S8/S53_dom_sf"/>
</dbReference>